<dbReference type="EMBL" id="JAUOEL010000005">
    <property type="protein sequence ID" value="MDO5975725.1"/>
    <property type="molecule type" value="Genomic_DNA"/>
</dbReference>
<dbReference type="Proteomes" id="UP001176806">
    <property type="component" value="Unassembled WGS sequence"/>
</dbReference>
<accession>A0ABT8WRE7</accession>
<comment type="caution">
    <text evidence="1">The sequence shown here is derived from an EMBL/GenBank/DDBJ whole genome shotgun (WGS) entry which is preliminary data.</text>
</comment>
<protein>
    <submittedName>
        <fullName evidence="1">Uncharacterized protein</fullName>
    </submittedName>
</protein>
<keyword evidence="2" id="KW-1185">Reference proteome</keyword>
<reference evidence="1" key="1">
    <citation type="submission" date="2023-07" db="EMBL/GenBank/DDBJ databases">
        <title>Two novel species in the genus Flavivirga.</title>
        <authorList>
            <person name="Kwon K."/>
        </authorList>
    </citation>
    <scope>NUCLEOTIDE SEQUENCE</scope>
    <source>
        <strain evidence="1">KACC 14158</strain>
    </source>
</reference>
<organism evidence="1 2">
    <name type="scientific">Flavivirga jejuensis</name>
    <dbReference type="NCBI Taxonomy" id="870487"/>
    <lineage>
        <taxon>Bacteria</taxon>
        <taxon>Pseudomonadati</taxon>
        <taxon>Bacteroidota</taxon>
        <taxon>Flavobacteriia</taxon>
        <taxon>Flavobacteriales</taxon>
        <taxon>Flavobacteriaceae</taxon>
        <taxon>Flavivirga</taxon>
    </lineage>
</organism>
<evidence type="ECO:0000313" key="1">
    <source>
        <dbReference type="EMBL" id="MDO5975725.1"/>
    </source>
</evidence>
<proteinExistence type="predicted"/>
<gene>
    <name evidence="1" type="ORF">Q4Q40_16140</name>
</gene>
<evidence type="ECO:0000313" key="2">
    <source>
        <dbReference type="Proteomes" id="UP001176806"/>
    </source>
</evidence>
<sequence>MIRLEIKKFAQNYKDFYNELIEYANQYIKNEERCKLIATGIILESIKNKNYLALKGKKRKKMFSQ</sequence>
<name>A0ABT8WRE7_9FLAO</name>
<dbReference type="RefSeq" id="WP_303302941.1">
    <property type="nucleotide sequence ID" value="NZ_BAABDA010000050.1"/>
</dbReference>